<feature type="compositionally biased region" description="Pro residues" evidence="1">
    <location>
        <begin position="239"/>
        <end position="249"/>
    </location>
</feature>
<organism evidence="3 4">
    <name type="scientific">Clytia hemisphaerica</name>
    <dbReference type="NCBI Taxonomy" id="252671"/>
    <lineage>
        <taxon>Eukaryota</taxon>
        <taxon>Metazoa</taxon>
        <taxon>Cnidaria</taxon>
        <taxon>Hydrozoa</taxon>
        <taxon>Hydroidolina</taxon>
        <taxon>Leptothecata</taxon>
        <taxon>Obeliida</taxon>
        <taxon>Clytiidae</taxon>
        <taxon>Clytia</taxon>
    </lineage>
</organism>
<dbReference type="Pfam" id="PF00226">
    <property type="entry name" value="DnaJ"/>
    <property type="match status" value="1"/>
</dbReference>
<dbReference type="OrthoDB" id="342454at2759"/>
<keyword evidence="4" id="KW-1185">Reference proteome</keyword>
<name>A0A7M5XAY2_9CNID</name>
<dbReference type="GO" id="GO:0005634">
    <property type="term" value="C:nucleus"/>
    <property type="evidence" value="ECO:0007669"/>
    <property type="project" value="TreeGrafter"/>
</dbReference>
<dbReference type="EnsemblMetazoa" id="CLYHEMT020024.1">
    <property type="protein sequence ID" value="CLYHEMP020024.1"/>
    <property type="gene ID" value="CLYHEMG020024"/>
</dbReference>
<feature type="region of interest" description="Disordered" evidence="1">
    <location>
        <begin position="128"/>
        <end position="149"/>
    </location>
</feature>
<reference evidence="3" key="1">
    <citation type="submission" date="2021-01" db="UniProtKB">
        <authorList>
            <consortium name="EnsemblMetazoa"/>
        </authorList>
    </citation>
    <scope>IDENTIFICATION</scope>
</reference>
<protein>
    <recommendedName>
        <fullName evidence="2">J domain-containing protein</fullName>
    </recommendedName>
</protein>
<feature type="compositionally biased region" description="Basic and acidic residues" evidence="1">
    <location>
        <begin position="164"/>
        <end position="213"/>
    </location>
</feature>
<sequence length="249" mass="29314">MAGSSKEDKFESFMKDVKEIEKRDQVLTSDKQIDRLTKAGSKYLNLNPYEVLQISQDTTEEDMRKKYKKLSILVHPDKNPDEKERAQKAFDALKTAKETLSDPDQVKKIKLLLEEAAALLEMNLKDKRKEAKKLSPLATIQEDDSPEAYNRLKRAITAKLFADREIKKQELQDRQQQEKKRERENELEQEESAKRQKEFEKNWDESRNNRVSDWRSFQANNKKKKEKKKAKAASTFKPFKPPSLKPEQR</sequence>
<dbReference type="PANTHER" id="PTHR15606">
    <property type="entry name" value="DNAJ HOMOLOG SUBFAMILY C MEMBER 8/LIPOPOLYSACCHARIDE SPECIFIC RESPONSE-7-RELATED"/>
    <property type="match status" value="1"/>
</dbReference>
<dbReference type="PRINTS" id="PR00625">
    <property type="entry name" value="JDOMAIN"/>
</dbReference>
<proteinExistence type="predicted"/>
<dbReference type="InterPro" id="IPR001623">
    <property type="entry name" value="DnaJ_domain"/>
</dbReference>
<dbReference type="AlphaFoldDB" id="A0A7M5XAY2"/>
<evidence type="ECO:0000313" key="4">
    <source>
        <dbReference type="Proteomes" id="UP000594262"/>
    </source>
</evidence>
<dbReference type="PROSITE" id="PS50076">
    <property type="entry name" value="DNAJ_2"/>
    <property type="match status" value="1"/>
</dbReference>
<accession>A0A7M5XAY2</accession>
<evidence type="ECO:0000313" key="3">
    <source>
        <dbReference type="EnsemblMetazoa" id="CLYHEMP020024.1"/>
    </source>
</evidence>
<feature type="compositionally biased region" description="Basic residues" evidence="1">
    <location>
        <begin position="221"/>
        <end position="231"/>
    </location>
</feature>
<evidence type="ECO:0000256" key="1">
    <source>
        <dbReference type="SAM" id="MobiDB-lite"/>
    </source>
</evidence>
<dbReference type="Proteomes" id="UP000594262">
    <property type="component" value="Unplaced"/>
</dbReference>
<dbReference type="RefSeq" id="XP_066915018.1">
    <property type="nucleotide sequence ID" value="XM_067058917.1"/>
</dbReference>
<evidence type="ECO:0000259" key="2">
    <source>
        <dbReference type="PROSITE" id="PS50076"/>
    </source>
</evidence>
<dbReference type="Gene3D" id="1.10.287.110">
    <property type="entry name" value="DnaJ domain"/>
    <property type="match status" value="1"/>
</dbReference>
<feature type="region of interest" description="Disordered" evidence="1">
    <location>
        <begin position="164"/>
        <end position="249"/>
    </location>
</feature>
<dbReference type="InterPro" id="IPR042858">
    <property type="entry name" value="DNAJC8"/>
</dbReference>
<dbReference type="PANTHER" id="PTHR15606:SF4">
    <property type="entry name" value="DNAJ HOMOLOG SUBFAMILY C MEMBER 8"/>
    <property type="match status" value="1"/>
</dbReference>
<feature type="domain" description="J" evidence="2">
    <location>
        <begin position="47"/>
        <end position="117"/>
    </location>
</feature>
<dbReference type="InterPro" id="IPR036869">
    <property type="entry name" value="J_dom_sf"/>
</dbReference>
<dbReference type="SMART" id="SM00271">
    <property type="entry name" value="DnaJ"/>
    <property type="match status" value="1"/>
</dbReference>
<dbReference type="GeneID" id="136802204"/>
<dbReference type="CDD" id="cd06257">
    <property type="entry name" value="DnaJ"/>
    <property type="match status" value="1"/>
</dbReference>
<dbReference type="SUPFAM" id="SSF46565">
    <property type="entry name" value="Chaperone J-domain"/>
    <property type="match status" value="1"/>
</dbReference>